<dbReference type="GO" id="GO:0010181">
    <property type="term" value="F:FMN binding"/>
    <property type="evidence" value="ECO:0007669"/>
    <property type="project" value="InterPro"/>
</dbReference>
<dbReference type="PANTHER" id="PTHR42917">
    <property type="entry name" value="2,4-DIENOYL-COA REDUCTASE"/>
    <property type="match status" value="1"/>
</dbReference>
<evidence type="ECO:0000256" key="1">
    <source>
        <dbReference type="ARBA" id="ARBA00001917"/>
    </source>
</evidence>
<evidence type="ECO:0000256" key="7">
    <source>
        <dbReference type="ARBA" id="ARBA00023002"/>
    </source>
</evidence>
<dbReference type="SUPFAM" id="SSF51395">
    <property type="entry name" value="FMN-linked oxidoreductases"/>
    <property type="match status" value="1"/>
</dbReference>
<protein>
    <submittedName>
        <fullName evidence="12">NADH:flavin oxidoreductase</fullName>
    </submittedName>
</protein>
<proteinExistence type="inferred from homology"/>
<keyword evidence="5" id="KW-0288">FMN</keyword>
<evidence type="ECO:0000259" key="11">
    <source>
        <dbReference type="Pfam" id="PF07992"/>
    </source>
</evidence>
<sequence>MTAFPALFQPGRIGALTLPNRLIMAAMETNLAGPGGTVSDRMRAYYAQRGSGGVGMVTVEYTCVDSPRGMGGAPQAALDDDAQIESHAALARAIRAGGARACVQLFHAGRQTLRQYTGGVMPVAASAVACKVYREAPEALDAAGIERLIEQFAAAARRAVRAGYDAIEIHGAHGYLLGGFLSGAANRRDDAYGGSLENRMRFPLAVISAVKAAAGSLPVIFRFSADEHVPGGTVLHEALRMAPRFEQAGADALHVSTGTAEAMDWNVDPVSRPQGARLPLARAVRKVVEVPVIAVGVIREPRVAEAAITGGDADFVALGRALLADPDWPAKAREGRLADIRPCTSCNWCVDRLLAKKSLSCAENPLVGHEAQPMLACDGGGRTVTVVGGGPAGIAAALLLDATDWRVTLYERDATLGTGLRASAEPPGKEKFLWYRDYLLHRLERSGVLVRTSYAPKAEELTAANDIVLLAIGGQDRRPEASGLEDPRVGYAYDVLTGRLALRPGQILVYGGGETGCEIADYAAEQGCEVLLVARGAARLARRAQYVYRRHLLGRLHDNPHVKILEGWSLEAVTPAGATFTDADGRRATHTFDQLLLAAGRFPGGPLMEELQALGLEVHSIGDCRDVRRIGDAVHDAYAVVQAMNAAASPGTPQLEALPV</sequence>
<comment type="similarity">
    <text evidence="3">In the N-terminal section; belongs to the NADH:flavin oxidoreductase/NADH oxidase family.</text>
</comment>
<evidence type="ECO:0000256" key="5">
    <source>
        <dbReference type="ARBA" id="ARBA00022643"/>
    </source>
</evidence>
<dbReference type="SUPFAM" id="SSF51971">
    <property type="entry name" value="Nucleotide-binding domain"/>
    <property type="match status" value="1"/>
</dbReference>
<name>A0A4R5EM59_9RHOB</name>
<dbReference type="Proteomes" id="UP000294662">
    <property type="component" value="Unassembled WGS sequence"/>
</dbReference>
<comment type="caution">
    <text evidence="12">The sequence shown here is derived from an EMBL/GenBank/DDBJ whole genome shotgun (WGS) entry which is preliminary data.</text>
</comment>
<comment type="cofactor">
    <cofactor evidence="2">
        <name>[4Fe-4S] cluster</name>
        <dbReference type="ChEBI" id="CHEBI:49883"/>
    </cofactor>
</comment>
<evidence type="ECO:0000256" key="2">
    <source>
        <dbReference type="ARBA" id="ARBA00001966"/>
    </source>
</evidence>
<dbReference type="EMBL" id="SMFP01000012">
    <property type="protein sequence ID" value="TDE35658.1"/>
    <property type="molecule type" value="Genomic_DNA"/>
</dbReference>
<dbReference type="InterPro" id="IPR013785">
    <property type="entry name" value="Aldolase_TIM"/>
</dbReference>
<evidence type="ECO:0000313" key="13">
    <source>
        <dbReference type="Proteomes" id="UP000294662"/>
    </source>
</evidence>
<evidence type="ECO:0000256" key="6">
    <source>
        <dbReference type="ARBA" id="ARBA00022723"/>
    </source>
</evidence>
<dbReference type="PRINTS" id="PR00469">
    <property type="entry name" value="PNDRDTASEII"/>
</dbReference>
<dbReference type="RefSeq" id="WP_132830754.1">
    <property type="nucleotide sequence ID" value="NZ_SMFP01000012.1"/>
</dbReference>
<dbReference type="InterPro" id="IPR036188">
    <property type="entry name" value="FAD/NAD-bd_sf"/>
</dbReference>
<accession>A0A4R5EM59</accession>
<keyword evidence="13" id="KW-1185">Reference proteome</keyword>
<comment type="cofactor">
    <cofactor evidence="1">
        <name>FMN</name>
        <dbReference type="ChEBI" id="CHEBI:58210"/>
    </cofactor>
</comment>
<keyword evidence="4" id="KW-0285">Flavoprotein</keyword>
<dbReference type="InterPro" id="IPR051793">
    <property type="entry name" value="NADH:flavin_oxidoreductase"/>
</dbReference>
<keyword evidence="6" id="KW-0479">Metal-binding</keyword>
<dbReference type="CDD" id="cd02803">
    <property type="entry name" value="OYE_like_FMN_family"/>
    <property type="match status" value="1"/>
</dbReference>
<evidence type="ECO:0000313" key="12">
    <source>
        <dbReference type="EMBL" id="TDE35658.1"/>
    </source>
</evidence>
<dbReference type="Pfam" id="PF00724">
    <property type="entry name" value="Oxidored_FMN"/>
    <property type="match status" value="1"/>
</dbReference>
<dbReference type="OrthoDB" id="9784632at2"/>
<dbReference type="InterPro" id="IPR001155">
    <property type="entry name" value="OxRdtase_FMN_N"/>
</dbReference>
<organism evidence="12 13">
    <name type="scientific">Antarcticimicrobium sediminis</name>
    <dbReference type="NCBI Taxonomy" id="2546227"/>
    <lineage>
        <taxon>Bacteria</taxon>
        <taxon>Pseudomonadati</taxon>
        <taxon>Pseudomonadota</taxon>
        <taxon>Alphaproteobacteria</taxon>
        <taxon>Rhodobacterales</taxon>
        <taxon>Paracoccaceae</taxon>
        <taxon>Antarcticimicrobium</taxon>
    </lineage>
</organism>
<dbReference type="PRINTS" id="PR00368">
    <property type="entry name" value="FADPNR"/>
</dbReference>
<dbReference type="Gene3D" id="3.50.50.60">
    <property type="entry name" value="FAD/NAD(P)-binding domain"/>
    <property type="match status" value="1"/>
</dbReference>
<dbReference type="Pfam" id="PF07992">
    <property type="entry name" value="Pyr_redox_2"/>
    <property type="match status" value="1"/>
</dbReference>
<keyword evidence="7" id="KW-0560">Oxidoreductase</keyword>
<keyword evidence="9" id="KW-0411">Iron-sulfur</keyword>
<evidence type="ECO:0000256" key="9">
    <source>
        <dbReference type="ARBA" id="ARBA00023014"/>
    </source>
</evidence>
<evidence type="ECO:0000259" key="10">
    <source>
        <dbReference type="Pfam" id="PF00724"/>
    </source>
</evidence>
<reference evidence="12 13" key="1">
    <citation type="submission" date="2019-03" db="EMBL/GenBank/DDBJ databases">
        <authorList>
            <person name="Zhang S."/>
        </authorList>
    </citation>
    <scope>NUCLEOTIDE SEQUENCE [LARGE SCALE GENOMIC DNA]</scope>
    <source>
        <strain evidence="12 13">S4J41</strain>
    </source>
</reference>
<keyword evidence="8" id="KW-0408">Iron</keyword>
<dbReference type="GO" id="GO:0051536">
    <property type="term" value="F:iron-sulfur cluster binding"/>
    <property type="evidence" value="ECO:0007669"/>
    <property type="project" value="UniProtKB-KW"/>
</dbReference>
<dbReference type="InterPro" id="IPR023753">
    <property type="entry name" value="FAD/NAD-binding_dom"/>
</dbReference>
<evidence type="ECO:0000256" key="4">
    <source>
        <dbReference type="ARBA" id="ARBA00022630"/>
    </source>
</evidence>
<gene>
    <name evidence="12" type="ORF">E1B25_17050</name>
</gene>
<dbReference type="AlphaFoldDB" id="A0A4R5EM59"/>
<feature type="domain" description="NADH:flavin oxidoreductase/NADH oxidase N-terminal" evidence="10">
    <location>
        <begin position="7"/>
        <end position="336"/>
    </location>
</feature>
<dbReference type="GO" id="GO:0046872">
    <property type="term" value="F:metal ion binding"/>
    <property type="evidence" value="ECO:0007669"/>
    <property type="project" value="UniProtKB-KW"/>
</dbReference>
<feature type="domain" description="FAD/NAD(P)-binding" evidence="11">
    <location>
        <begin position="383"/>
        <end position="620"/>
    </location>
</feature>
<dbReference type="GO" id="GO:0016491">
    <property type="term" value="F:oxidoreductase activity"/>
    <property type="evidence" value="ECO:0007669"/>
    <property type="project" value="UniProtKB-KW"/>
</dbReference>
<dbReference type="Gene3D" id="3.20.20.70">
    <property type="entry name" value="Aldolase class I"/>
    <property type="match status" value="1"/>
</dbReference>
<evidence type="ECO:0000256" key="3">
    <source>
        <dbReference type="ARBA" id="ARBA00011048"/>
    </source>
</evidence>
<dbReference type="Gene3D" id="3.40.50.720">
    <property type="entry name" value="NAD(P)-binding Rossmann-like Domain"/>
    <property type="match status" value="1"/>
</dbReference>
<evidence type="ECO:0000256" key="8">
    <source>
        <dbReference type="ARBA" id="ARBA00023004"/>
    </source>
</evidence>
<dbReference type="PANTHER" id="PTHR42917:SF2">
    <property type="entry name" value="2,4-DIENOYL-COA REDUCTASE [(2E)-ENOYL-COA-PRODUCING]"/>
    <property type="match status" value="1"/>
</dbReference>